<accession>A0A5E7DRA9</accession>
<feature type="region of interest" description="Disordered" evidence="2">
    <location>
        <begin position="22"/>
        <end position="41"/>
    </location>
</feature>
<evidence type="ECO:0000256" key="2">
    <source>
        <dbReference type="SAM" id="MobiDB-lite"/>
    </source>
</evidence>
<organism evidence="3 4">
    <name type="scientific">Pseudomonas fluorescens</name>
    <dbReference type="NCBI Taxonomy" id="294"/>
    <lineage>
        <taxon>Bacteria</taxon>
        <taxon>Pseudomonadati</taxon>
        <taxon>Pseudomonadota</taxon>
        <taxon>Gammaproteobacteria</taxon>
        <taxon>Pseudomonadales</taxon>
        <taxon>Pseudomonadaceae</taxon>
        <taxon>Pseudomonas</taxon>
    </lineage>
</organism>
<sequence>MQVMGGITNGSNGLQPLIEPARESAEPQTSTSPAPEKVKTVEGVTVTISGAALQKAAEARKTANSDIEESGLPDTVQQILKMIRQLKQQIAEKLAQMQAVMADKSLTPEQAQARVGNVQAALSGLNAGLMTANASLAKAMKESGLSAEAVMKAGSLAMS</sequence>
<evidence type="ECO:0000313" key="4">
    <source>
        <dbReference type="Proteomes" id="UP000379480"/>
    </source>
</evidence>
<dbReference type="RefSeq" id="WP_150804798.1">
    <property type="nucleotide sequence ID" value="NZ_CABVHY010000016.1"/>
</dbReference>
<dbReference type="Proteomes" id="UP000379480">
    <property type="component" value="Unassembled WGS sequence"/>
</dbReference>
<name>A0A5E7DRA9_PSEFL</name>
<feature type="coiled-coil region" evidence="1">
    <location>
        <begin position="76"/>
        <end position="103"/>
    </location>
</feature>
<evidence type="ECO:0000256" key="1">
    <source>
        <dbReference type="SAM" id="Coils"/>
    </source>
</evidence>
<dbReference type="AlphaFoldDB" id="A0A5E7DRA9"/>
<protein>
    <recommendedName>
        <fullName evidence="5">Chemotaxis protein</fullName>
    </recommendedName>
</protein>
<keyword evidence="1" id="KW-0175">Coiled coil</keyword>
<gene>
    <name evidence="3" type="ORF">PS723_03417</name>
</gene>
<evidence type="ECO:0000313" key="3">
    <source>
        <dbReference type="EMBL" id="VVO10974.1"/>
    </source>
</evidence>
<evidence type="ECO:0008006" key="5">
    <source>
        <dbReference type="Google" id="ProtNLM"/>
    </source>
</evidence>
<proteinExistence type="predicted"/>
<dbReference type="EMBL" id="CABVHY010000016">
    <property type="protein sequence ID" value="VVO10974.1"/>
    <property type="molecule type" value="Genomic_DNA"/>
</dbReference>
<reference evidence="3 4" key="1">
    <citation type="submission" date="2019-09" db="EMBL/GenBank/DDBJ databases">
        <authorList>
            <person name="Chandra G."/>
            <person name="Truman W A."/>
        </authorList>
    </citation>
    <scope>NUCLEOTIDE SEQUENCE [LARGE SCALE GENOMIC DNA]</scope>
    <source>
        <strain evidence="3">PS723</strain>
    </source>
</reference>
<dbReference type="OrthoDB" id="6903874at2"/>